<proteinExistence type="predicted"/>
<keyword evidence="2" id="KW-0269">Exonuclease</keyword>
<dbReference type="RefSeq" id="WP_250875753.1">
    <property type="nucleotide sequence ID" value="NZ_JALXFV010000016.1"/>
</dbReference>
<feature type="domain" description="3'-5' exoribonuclease Rv2179c-like" evidence="1">
    <location>
        <begin position="4"/>
        <end position="162"/>
    </location>
</feature>
<comment type="caution">
    <text evidence="2">The sequence shown here is derived from an EMBL/GenBank/DDBJ whole genome shotgun (WGS) entry which is preliminary data.</text>
</comment>
<reference evidence="2 3" key="1">
    <citation type="journal article" date="2019" name="Int. J. Syst. Evol. Microbiol.">
        <title>The Global Catalogue of Microorganisms (GCM) 10K type strain sequencing project: providing services to taxonomists for standard genome sequencing and annotation.</title>
        <authorList>
            <consortium name="The Broad Institute Genomics Platform"/>
            <consortium name="The Broad Institute Genome Sequencing Center for Infectious Disease"/>
            <person name="Wu L."/>
            <person name="Ma J."/>
        </authorList>
    </citation>
    <scope>NUCLEOTIDE SEQUENCE [LARGE SCALE GENOMIC DNA]</scope>
    <source>
        <strain evidence="2 3">CGMCC 1.12563</strain>
    </source>
</reference>
<protein>
    <submittedName>
        <fullName evidence="2">3'-5' exonuclease</fullName>
        <ecNumber evidence="2">3.1.-.-</ecNumber>
    </submittedName>
</protein>
<sequence>MTRRVMLDLETLGLDPGCVILSIGAVAFDEDGLGETFYRSISLNSCDEAALEIDAGTLEWWLEQDENVQEQLVGGDELTEVLHEFSEFYSGAEELWGNAPSFDCEILAGAYDAVNAPVPWEFYHERCFRTLKNLPGAVDLEREGDHHDALDDAVHQARRASATLAGWSE</sequence>
<name>A0ABD6B2H1_9EURY</name>
<dbReference type="InterPro" id="IPR036397">
    <property type="entry name" value="RNaseH_sf"/>
</dbReference>
<gene>
    <name evidence="2" type="ORF">ACFSBT_21320</name>
</gene>
<dbReference type="Gene3D" id="3.30.420.10">
    <property type="entry name" value="Ribonuclease H-like superfamily/Ribonuclease H"/>
    <property type="match status" value="1"/>
</dbReference>
<organism evidence="2 3">
    <name type="scientific">Halomarina rubra</name>
    <dbReference type="NCBI Taxonomy" id="2071873"/>
    <lineage>
        <taxon>Archaea</taxon>
        <taxon>Methanobacteriati</taxon>
        <taxon>Methanobacteriota</taxon>
        <taxon>Stenosarchaea group</taxon>
        <taxon>Halobacteria</taxon>
        <taxon>Halobacteriales</taxon>
        <taxon>Natronomonadaceae</taxon>
        <taxon>Halomarina</taxon>
    </lineage>
</organism>
<dbReference type="Proteomes" id="UP001597187">
    <property type="component" value="Unassembled WGS sequence"/>
</dbReference>
<dbReference type="InterPro" id="IPR012337">
    <property type="entry name" value="RNaseH-like_sf"/>
</dbReference>
<dbReference type="InterPro" id="IPR033390">
    <property type="entry name" value="Rv2179c-like"/>
</dbReference>
<evidence type="ECO:0000259" key="1">
    <source>
        <dbReference type="Pfam" id="PF16473"/>
    </source>
</evidence>
<keyword evidence="2" id="KW-0378">Hydrolase</keyword>
<evidence type="ECO:0000313" key="2">
    <source>
        <dbReference type="EMBL" id="MFD1515830.1"/>
    </source>
</evidence>
<keyword evidence="3" id="KW-1185">Reference proteome</keyword>
<keyword evidence="2" id="KW-0540">Nuclease</keyword>
<dbReference type="Pfam" id="PF16473">
    <property type="entry name" value="Rv2179c-like"/>
    <property type="match status" value="1"/>
</dbReference>
<dbReference type="AlphaFoldDB" id="A0ABD6B2H1"/>
<dbReference type="GO" id="GO:0004527">
    <property type="term" value="F:exonuclease activity"/>
    <property type="evidence" value="ECO:0007669"/>
    <property type="project" value="UniProtKB-KW"/>
</dbReference>
<evidence type="ECO:0000313" key="3">
    <source>
        <dbReference type="Proteomes" id="UP001597187"/>
    </source>
</evidence>
<dbReference type="SUPFAM" id="SSF53098">
    <property type="entry name" value="Ribonuclease H-like"/>
    <property type="match status" value="1"/>
</dbReference>
<accession>A0ABD6B2H1</accession>
<dbReference type="EMBL" id="JBHUDC010000016">
    <property type="protein sequence ID" value="MFD1515830.1"/>
    <property type="molecule type" value="Genomic_DNA"/>
</dbReference>
<dbReference type="EC" id="3.1.-.-" evidence="2"/>